<dbReference type="InterPro" id="IPR053967">
    <property type="entry name" value="LlgE_F_G-like_D1"/>
</dbReference>
<dbReference type="PANTHER" id="PTHR30435">
    <property type="entry name" value="FLAGELLAR PROTEIN"/>
    <property type="match status" value="1"/>
</dbReference>
<comment type="subcellular location">
    <subcellularLocation>
        <location evidence="1 5">Bacterial flagellum basal body</location>
    </subcellularLocation>
</comment>
<feature type="domain" description="Flagellar hook protein FlgE/F/G-like D1" evidence="8">
    <location>
        <begin position="76"/>
        <end position="121"/>
    </location>
</feature>
<comment type="similarity">
    <text evidence="2 5">Belongs to the flagella basal body rod proteins family.</text>
</comment>
<dbReference type="EMBL" id="CP140152">
    <property type="protein sequence ID" value="WQH02400.1"/>
    <property type="molecule type" value="Genomic_DNA"/>
</dbReference>
<evidence type="ECO:0000256" key="1">
    <source>
        <dbReference type="ARBA" id="ARBA00004117"/>
    </source>
</evidence>
<sequence length="428" mass="43887">MSFDIALSGIQAINEALNSTSQNIANAGTYGYKAQGANFSSLVSGELQTGVTIGSVTQNISKPGGVLSTGRSLDAAINGGGFFIAKAANSDVPQYSRVGIFETSKDGYLVDTQGNRVQGYPINPLTSAMGAVGDLPIQTGAIPAVASGKMTYVGNMSADWTTPAAWGTVPVTGTVAITPQNPPDPSTFNMSKATVIYDTLGGKHTLTQYFARDAASPNTVNVRYLLDGAELPDKTPTVLKFDTATGSLNDVNGQPADPVTGAIASTTTIDLTGITLANGANLTKLTIDYDGSTGNSGEATTSANNAEGYASGTYTSLALGNDGSLIATYSNGQKQTVGKLALATFVNEGALTTISGTSWTESLESGRPLVNAPGTGTGGTITSSSLEQSNVDITSELVGLMTSQRNYQANSKVIQTESTMMQSLMQAI</sequence>
<dbReference type="InterPro" id="IPR020013">
    <property type="entry name" value="Flagellar_FlgE/F/G"/>
</dbReference>
<dbReference type="InterPro" id="IPR037925">
    <property type="entry name" value="FlgE/F/G-like"/>
</dbReference>
<dbReference type="SUPFAM" id="SSF117143">
    <property type="entry name" value="Flagellar hook protein flgE"/>
    <property type="match status" value="1"/>
</dbReference>
<keyword evidence="9" id="KW-0969">Cilium</keyword>
<dbReference type="Pfam" id="PF22692">
    <property type="entry name" value="LlgE_F_G_D1"/>
    <property type="match status" value="1"/>
</dbReference>
<dbReference type="InterPro" id="IPR011491">
    <property type="entry name" value="FlgE_D2"/>
</dbReference>
<keyword evidence="4 5" id="KW-0975">Bacterial flagellum</keyword>
<keyword evidence="10" id="KW-1185">Reference proteome</keyword>
<evidence type="ECO:0000256" key="5">
    <source>
        <dbReference type="RuleBase" id="RU362116"/>
    </source>
</evidence>
<gene>
    <name evidence="9" type="ORF">SR858_15090</name>
</gene>
<dbReference type="Gene3D" id="2.60.98.20">
    <property type="entry name" value="Flagellar hook protein FlgE"/>
    <property type="match status" value="1"/>
</dbReference>
<evidence type="ECO:0000256" key="2">
    <source>
        <dbReference type="ARBA" id="ARBA00009677"/>
    </source>
</evidence>
<evidence type="ECO:0000259" key="8">
    <source>
        <dbReference type="Pfam" id="PF22692"/>
    </source>
</evidence>
<dbReference type="Pfam" id="PF07559">
    <property type="entry name" value="FlgE_D2"/>
    <property type="match status" value="1"/>
</dbReference>
<evidence type="ECO:0000259" key="7">
    <source>
        <dbReference type="Pfam" id="PF07559"/>
    </source>
</evidence>
<dbReference type="InterPro" id="IPR037058">
    <property type="entry name" value="Falgellar_hook_FlgE_sf"/>
</dbReference>
<accession>A0ABZ0XRM9</accession>
<dbReference type="RefSeq" id="WP_019919829.1">
    <property type="nucleotide sequence ID" value="NZ_CP140152.1"/>
</dbReference>
<evidence type="ECO:0000256" key="3">
    <source>
        <dbReference type="ARBA" id="ARBA00019015"/>
    </source>
</evidence>
<evidence type="ECO:0000259" key="6">
    <source>
        <dbReference type="Pfam" id="PF06429"/>
    </source>
</evidence>
<dbReference type="NCBIfam" id="TIGR03506">
    <property type="entry name" value="FlgEFG_subfam"/>
    <property type="match status" value="1"/>
</dbReference>
<evidence type="ECO:0000256" key="4">
    <source>
        <dbReference type="ARBA" id="ARBA00023143"/>
    </source>
</evidence>
<dbReference type="PANTHER" id="PTHR30435:SF1">
    <property type="entry name" value="FLAGELLAR HOOK PROTEIN FLGE"/>
    <property type="match status" value="1"/>
</dbReference>
<keyword evidence="9" id="KW-0966">Cell projection</keyword>
<name>A0ABZ0XRM9_9BURK</name>
<organism evidence="9 10">
    <name type="scientific">Duganella zoogloeoides</name>
    <dbReference type="NCBI Taxonomy" id="75659"/>
    <lineage>
        <taxon>Bacteria</taxon>
        <taxon>Pseudomonadati</taxon>
        <taxon>Pseudomonadota</taxon>
        <taxon>Betaproteobacteria</taxon>
        <taxon>Burkholderiales</taxon>
        <taxon>Oxalobacteraceae</taxon>
        <taxon>Telluria group</taxon>
        <taxon>Duganella</taxon>
    </lineage>
</organism>
<evidence type="ECO:0000313" key="10">
    <source>
        <dbReference type="Proteomes" id="UP001326110"/>
    </source>
</evidence>
<protein>
    <recommendedName>
        <fullName evidence="3 5">Flagellar hook protein FlgE</fullName>
    </recommendedName>
</protein>
<dbReference type="Proteomes" id="UP001326110">
    <property type="component" value="Chromosome"/>
</dbReference>
<proteinExistence type="inferred from homology"/>
<evidence type="ECO:0000313" key="9">
    <source>
        <dbReference type="EMBL" id="WQH02400.1"/>
    </source>
</evidence>
<feature type="domain" description="Flagellar hook protein FlgE D2" evidence="7">
    <location>
        <begin position="178"/>
        <end position="309"/>
    </location>
</feature>
<dbReference type="InterPro" id="IPR010930">
    <property type="entry name" value="Flg_bb/hook_C_dom"/>
</dbReference>
<reference evidence="9 10" key="1">
    <citation type="submission" date="2023-11" db="EMBL/GenBank/DDBJ databases">
        <title>MicrobeMod: A computational toolkit for identifying prokaryotic methylation and restriction-modification with nanopore sequencing.</title>
        <authorList>
            <person name="Crits-Christoph A."/>
            <person name="Kang S.C."/>
            <person name="Lee H."/>
            <person name="Ostrov N."/>
        </authorList>
    </citation>
    <scope>NUCLEOTIDE SEQUENCE [LARGE SCALE GENOMIC DNA]</scope>
    <source>
        <strain evidence="9 10">ATCC 25935</strain>
    </source>
</reference>
<dbReference type="Pfam" id="PF06429">
    <property type="entry name" value="Flg_bbr_C"/>
    <property type="match status" value="1"/>
</dbReference>
<dbReference type="GeneID" id="43161753"/>
<keyword evidence="9" id="KW-0282">Flagellum</keyword>
<feature type="domain" description="Flagellar basal-body/hook protein C-terminal" evidence="6">
    <location>
        <begin position="383"/>
        <end position="426"/>
    </location>
</feature>
<comment type="function">
    <text evidence="5">A flexible structure which links the flagellar filament to the drive apparatus in the basal body.</text>
</comment>